<feature type="compositionally biased region" description="Low complexity" evidence="1">
    <location>
        <begin position="107"/>
        <end position="124"/>
    </location>
</feature>
<feature type="domain" description="DUF3152" evidence="3">
    <location>
        <begin position="126"/>
        <end position="291"/>
    </location>
</feature>
<feature type="region of interest" description="Disordered" evidence="1">
    <location>
        <begin position="107"/>
        <end position="130"/>
    </location>
</feature>
<keyword evidence="2" id="KW-1133">Transmembrane helix</keyword>
<reference evidence="4" key="1">
    <citation type="submission" date="2020-08" db="EMBL/GenBank/DDBJ databases">
        <title>A bifunctional nitrone conjugated secondary metabolite targeting the ribosome.</title>
        <authorList>
            <person name="Limbrick E.M."/>
            <person name="Graf M."/>
            <person name="Derewacz D.K."/>
            <person name="Nguyen F."/>
            <person name="Spraggins J.M."/>
            <person name="Wieland M."/>
            <person name="Ynigez-Gutierrez A.E."/>
            <person name="Reisman B.J."/>
            <person name="Zinshteyn B."/>
            <person name="McCulloch K."/>
            <person name="Iverson T.M."/>
            <person name="Green R."/>
            <person name="Wilson D.N."/>
            <person name="Bachmann B.O."/>
        </authorList>
    </citation>
    <scope>NUCLEOTIDE SEQUENCE</scope>
    <source>
        <strain evidence="4">Africana</strain>
    </source>
</reference>
<evidence type="ECO:0000256" key="1">
    <source>
        <dbReference type="SAM" id="MobiDB-lite"/>
    </source>
</evidence>
<dbReference type="AlphaFoldDB" id="A0A7D6GHF8"/>
<feature type="compositionally biased region" description="Basic and acidic residues" evidence="1">
    <location>
        <begin position="31"/>
        <end position="48"/>
    </location>
</feature>
<evidence type="ECO:0000313" key="4">
    <source>
        <dbReference type="EMBL" id="QLK01167.1"/>
    </source>
</evidence>
<keyword evidence="2" id="KW-0812">Transmembrane</keyword>
<protein>
    <submittedName>
        <fullName evidence="4">DUF3152 domain-containing protein</fullName>
    </submittedName>
</protein>
<evidence type="ECO:0000256" key="2">
    <source>
        <dbReference type="SAM" id="Phobius"/>
    </source>
</evidence>
<feature type="region of interest" description="Disordered" evidence="1">
    <location>
        <begin position="1"/>
        <end position="55"/>
    </location>
</feature>
<accession>A0A7D6GHF8</accession>
<dbReference type="EMBL" id="CP058905">
    <property type="protein sequence ID" value="QLK01167.1"/>
    <property type="molecule type" value="Genomic_DNA"/>
</dbReference>
<dbReference type="Pfam" id="PF11350">
    <property type="entry name" value="DUF3152"/>
    <property type="match status" value="1"/>
</dbReference>
<feature type="transmembrane region" description="Helical" evidence="2">
    <location>
        <begin position="61"/>
        <end position="83"/>
    </location>
</feature>
<dbReference type="SUPFAM" id="SSF55486">
    <property type="entry name" value="Metalloproteases ('zincins'), catalytic domain"/>
    <property type="match status" value="1"/>
</dbReference>
<evidence type="ECO:0000259" key="3">
    <source>
        <dbReference type="Pfam" id="PF11350"/>
    </source>
</evidence>
<sequence>MPAGTVIRSGSPSVSNRARVRNPSVQQQRTDGTERDVSSRTHGTDGRGVHRRRRAAARTGPVVACAALAVAVLVTVGAGAVRWDGPDPAGRPVAAAGVAAPTRAVPVTPAPARSTTPAAPAPADITFPPRGTGKFRAATLRGAVAGRAGELLRYRVTVEDGIDGVDVERFGREVGAILADPRGWTGAGRWRLQRVGPDDPADFTVALTTPVTRGVLCGDVTDHYTSCRNGDRVVINVARWAGGVPQFAGDLDTYRRYLLNHEVGHRLGRGHELCPRAGGPAPVMQQQTLGLHGCVPNAWPEVDGAVFTGPPGQYDDPVPTGW</sequence>
<name>A0A7D6GHF8_9ACTN</name>
<keyword evidence="2" id="KW-0472">Membrane</keyword>
<gene>
    <name evidence="4" type="ORF">HZU44_02575</name>
</gene>
<dbReference type="InterPro" id="IPR022603">
    <property type="entry name" value="DUF3152"/>
</dbReference>
<proteinExistence type="predicted"/>
<organism evidence="4">
    <name type="scientific">Micromonospora carbonacea</name>
    <dbReference type="NCBI Taxonomy" id="47853"/>
    <lineage>
        <taxon>Bacteria</taxon>
        <taxon>Bacillati</taxon>
        <taxon>Actinomycetota</taxon>
        <taxon>Actinomycetes</taxon>
        <taxon>Micromonosporales</taxon>
        <taxon>Micromonosporaceae</taxon>
        <taxon>Micromonospora</taxon>
    </lineage>
</organism>